<dbReference type="HOGENOM" id="CLU_362529_0_0_1"/>
<dbReference type="PANTHER" id="PTHR39214:SF1">
    <property type="entry name" value="MICROBODY (PEROXISOME) BIOGENESIS PROTEIN PEROXIN 8 (EUROFUNG)"/>
    <property type="match status" value="1"/>
</dbReference>
<dbReference type="Proteomes" id="UP000009131">
    <property type="component" value="Unassembled WGS sequence"/>
</dbReference>
<dbReference type="eggNOG" id="ENOG502S1QP">
    <property type="taxonomic scope" value="Eukaryota"/>
</dbReference>
<evidence type="ECO:0000313" key="3">
    <source>
        <dbReference type="Proteomes" id="UP000009131"/>
    </source>
</evidence>
<proteinExistence type="predicted"/>
<dbReference type="AlphaFoldDB" id="G7EAY6"/>
<protein>
    <submittedName>
        <fullName evidence="2">Uncharacterized protein</fullName>
    </submittedName>
</protein>
<reference evidence="2 3" key="2">
    <citation type="journal article" date="2012" name="Open Biol.">
        <title>Characteristics of nucleosomes and linker DNA regions on the genome of the basidiomycete Mixia osmundae revealed by mono- and dinucleosome mapping.</title>
        <authorList>
            <person name="Nishida H."/>
            <person name="Kondo S."/>
            <person name="Matsumoto T."/>
            <person name="Suzuki Y."/>
            <person name="Yoshikawa H."/>
            <person name="Taylor T.D."/>
            <person name="Sugiyama J."/>
        </authorList>
    </citation>
    <scope>NUCLEOTIDE SEQUENCE [LARGE SCALE GENOMIC DNA]</scope>
    <source>
        <strain evidence="3">CBS 9802 / IAM 14324 / JCM 22182 / KY 12970</strain>
    </source>
</reference>
<organism evidence="2 3">
    <name type="scientific">Mixia osmundae (strain CBS 9802 / IAM 14324 / JCM 22182 / KY 12970)</name>
    <dbReference type="NCBI Taxonomy" id="764103"/>
    <lineage>
        <taxon>Eukaryota</taxon>
        <taxon>Fungi</taxon>
        <taxon>Dikarya</taxon>
        <taxon>Basidiomycota</taxon>
        <taxon>Pucciniomycotina</taxon>
        <taxon>Mixiomycetes</taxon>
        <taxon>Mixiales</taxon>
        <taxon>Mixiaceae</taxon>
        <taxon>Mixia</taxon>
    </lineage>
</organism>
<evidence type="ECO:0000313" key="2">
    <source>
        <dbReference type="EMBL" id="GAA99996.1"/>
    </source>
</evidence>
<feature type="compositionally biased region" description="Basic and acidic residues" evidence="1">
    <location>
        <begin position="623"/>
        <end position="632"/>
    </location>
</feature>
<reference evidence="2 3" key="1">
    <citation type="journal article" date="2011" name="J. Gen. Appl. Microbiol.">
        <title>Draft genome sequencing of the enigmatic basidiomycete Mixia osmundae.</title>
        <authorList>
            <person name="Nishida H."/>
            <person name="Nagatsuka Y."/>
            <person name="Sugiyama J."/>
        </authorList>
    </citation>
    <scope>NUCLEOTIDE SEQUENCE [LARGE SCALE GENOMIC DNA]</scope>
    <source>
        <strain evidence="3">CBS 9802 / IAM 14324 / JCM 22182 / KY 12970</strain>
    </source>
</reference>
<dbReference type="InParanoid" id="G7EAY6"/>
<sequence>MSESYINLLHDLHLPASSPLPASLPTVLAYHLATLPLPQLTHLCRVLLQSACLWSKTGDPQDLVHYERGQEIYRAIQRGFLGRVDHVSQEQGPGWRGRRQLANCLDAVLQALDGSDESEQASSSSKLQINHPVRKLVVASGCLSALQAVKERQDSLYVGGKSLMGRAENETLILWAEVLEYMTGTTPQLDLTWTSNDHRRPGDLLSSGPAVSTAMSLPTYLAAQTLPIVDSAKLGALPVAPLISMLTTTIESCFDNGRLFDGLDDDLIETVDGLAWNSPSSSQDRLDSLLRLPLYPELGRVSRLLGNLFAAPGAELEYIESSCLRLLRLVARVEASWRRCRWSDVTKDTELASTTRLAKQPWTHHKTLLFTLTMIHSALMTLLTSTPSQVGRPPAAVLDLTSLTLQTFSKVYFVTQRFGPDGFGAYLNAWHGALDLCARASSDDARAIITKLEPRHASSQTDREVDRACLTYYLNVAEQLMETLPDDYVESHIMPMTRRYLDDARYADAFDSAHSVVLAVFAKNKRCSIELMPWYSDLVLRSYPEMMTSSQIRLAYTTMVKRASEVDDALAWYCVAKLIKTIQDIPPHALEDTNALAASDVPRESNLASLSSSEAVQDALGRSQHEARFERDSESDDKPEDVSTRLDDVAGPSPLESHALSLRRGHLLLVLIDLIPAVNLTLLLTLLDTIAQLIQAEGHTGERAGAARLEGKDAIVKVLFATLGEAFDAKTATSGGLSVLKRTRALTAS</sequence>
<dbReference type="STRING" id="764103.G7EAY6"/>
<gene>
    <name evidence="2" type="primary">Mo06699</name>
    <name evidence="2" type="ORF">E5Q_06699</name>
</gene>
<accession>G7EAY6</accession>
<name>G7EAY6_MIXOS</name>
<feature type="region of interest" description="Disordered" evidence="1">
    <location>
        <begin position="621"/>
        <end position="650"/>
    </location>
</feature>
<keyword evidence="3" id="KW-1185">Reference proteome</keyword>
<dbReference type="OrthoDB" id="2357318at2759"/>
<dbReference type="InterPro" id="IPR055334">
    <property type="entry name" value="PEX8-like"/>
</dbReference>
<comment type="caution">
    <text evidence="2">The sequence shown here is derived from an EMBL/GenBank/DDBJ whole genome shotgun (WGS) entry which is preliminary data.</text>
</comment>
<evidence type="ECO:0000256" key="1">
    <source>
        <dbReference type="SAM" id="MobiDB-lite"/>
    </source>
</evidence>
<dbReference type="PANTHER" id="PTHR39214">
    <property type="entry name" value="MICROBODY (PEROXISOME) BIOGENESIS PROTEIN PEROXIN 8 (EUROFUNG)"/>
    <property type="match status" value="1"/>
</dbReference>
<dbReference type="EMBL" id="BABT02000252">
    <property type="protein sequence ID" value="GAA99996.1"/>
    <property type="molecule type" value="Genomic_DNA"/>
</dbReference>